<evidence type="ECO:0000256" key="2">
    <source>
        <dbReference type="SAM" id="Phobius"/>
    </source>
</evidence>
<dbReference type="Pfam" id="PF11772">
    <property type="entry name" value="EpuA"/>
    <property type="match status" value="1"/>
</dbReference>
<dbReference type="InterPro" id="IPR024596">
    <property type="entry name" value="RNApol_su_b/EpuA"/>
</dbReference>
<organism evidence="3 4">
    <name type="scientific">Salibacterium qingdaonense</name>
    <dbReference type="NCBI Taxonomy" id="266892"/>
    <lineage>
        <taxon>Bacteria</taxon>
        <taxon>Bacillati</taxon>
        <taxon>Bacillota</taxon>
        <taxon>Bacilli</taxon>
        <taxon>Bacillales</taxon>
        <taxon>Bacillaceae</taxon>
    </lineage>
</organism>
<feature type="region of interest" description="Disordered" evidence="1">
    <location>
        <begin position="1"/>
        <end position="37"/>
    </location>
</feature>
<reference evidence="3 4" key="1">
    <citation type="submission" date="2016-10" db="EMBL/GenBank/DDBJ databases">
        <authorList>
            <person name="de Groot N.N."/>
        </authorList>
    </citation>
    <scope>NUCLEOTIDE SEQUENCE [LARGE SCALE GENOMIC DNA]</scope>
    <source>
        <strain evidence="3 4">CGMCC 1.6134</strain>
    </source>
</reference>
<feature type="compositionally biased region" description="Basic and acidic residues" evidence="1">
    <location>
        <begin position="13"/>
        <end position="26"/>
    </location>
</feature>
<evidence type="ECO:0000313" key="4">
    <source>
        <dbReference type="Proteomes" id="UP000199668"/>
    </source>
</evidence>
<dbReference type="GO" id="GO:0000428">
    <property type="term" value="C:DNA-directed RNA polymerase complex"/>
    <property type="evidence" value="ECO:0007669"/>
    <property type="project" value="UniProtKB-KW"/>
</dbReference>
<sequence>MSYNEDTTQSQSRQERRLEKEQEEKNAASTSKKERRKERIRMVPIWARLLIVLAVLILSLLGGLVTGYAIVGEGNGLEVLRWSSWERMFEFIQGD</sequence>
<accession>A0A1I4NWL0</accession>
<proteinExistence type="predicted"/>
<evidence type="ECO:0000313" key="3">
    <source>
        <dbReference type="EMBL" id="SFM19795.1"/>
    </source>
</evidence>
<keyword evidence="3" id="KW-0240">DNA-directed RNA polymerase</keyword>
<dbReference type="AlphaFoldDB" id="A0A1I4NWL0"/>
<gene>
    <name evidence="3" type="ORF">SAMN04488054_1219</name>
</gene>
<dbReference type="OrthoDB" id="2300232at2"/>
<dbReference type="STRING" id="266892.SAMN04488054_1219"/>
<keyword evidence="2" id="KW-1133">Transmembrane helix</keyword>
<keyword evidence="2" id="KW-0472">Membrane</keyword>
<dbReference type="Proteomes" id="UP000199668">
    <property type="component" value="Unassembled WGS sequence"/>
</dbReference>
<keyword evidence="3" id="KW-0804">Transcription</keyword>
<keyword evidence="4" id="KW-1185">Reference proteome</keyword>
<dbReference type="RefSeq" id="WP_090927598.1">
    <property type="nucleotide sequence ID" value="NZ_FOTY01000021.1"/>
</dbReference>
<name>A0A1I4NWL0_9BACI</name>
<keyword evidence="2" id="KW-0812">Transmembrane</keyword>
<evidence type="ECO:0000256" key="1">
    <source>
        <dbReference type="SAM" id="MobiDB-lite"/>
    </source>
</evidence>
<dbReference type="EMBL" id="FOTY01000021">
    <property type="protein sequence ID" value="SFM19795.1"/>
    <property type="molecule type" value="Genomic_DNA"/>
</dbReference>
<feature type="transmembrane region" description="Helical" evidence="2">
    <location>
        <begin position="45"/>
        <end position="71"/>
    </location>
</feature>
<protein>
    <submittedName>
        <fullName evidence="3">DNA-directed RNA polymerase subunit beta</fullName>
    </submittedName>
</protein>